<reference evidence="1 2" key="1">
    <citation type="journal article" date="2012" name="MBio">
        <title>De novo assembly of the Pneumocystis jirovecii genome from a single bronchoalveolar lavage fluid specimen from a patient.</title>
        <authorList>
            <person name="Cisse O.H."/>
            <person name="Pagni M."/>
            <person name="Hauser P.M."/>
        </authorList>
    </citation>
    <scope>NUCLEOTIDE SEQUENCE [LARGE SCALE GENOMIC DNA]</scope>
    <source>
        <strain evidence="1 2">SE8</strain>
    </source>
</reference>
<dbReference type="EMBL" id="CAKM01000278">
    <property type="protein sequence ID" value="CCJ31083.1"/>
    <property type="molecule type" value="Genomic_DNA"/>
</dbReference>
<comment type="caution">
    <text evidence="1">The sequence shown here is derived from an EMBL/GenBank/DDBJ whole genome shotgun (WGS) entry which is preliminary data.</text>
</comment>
<gene>
    <name evidence="1" type="ORF">PNEJI1_000083</name>
</gene>
<proteinExistence type="predicted"/>
<dbReference type="AlphaFoldDB" id="L0PFD2"/>
<dbReference type="VEuPathDB" id="FungiDB:PNEJI1_000083"/>
<evidence type="ECO:0000313" key="1">
    <source>
        <dbReference type="EMBL" id="CCJ31083.1"/>
    </source>
</evidence>
<organism evidence="2">
    <name type="scientific">Pneumocystis jirovecii</name>
    <name type="common">Human pneumocystis pneumonia agent</name>
    <dbReference type="NCBI Taxonomy" id="42068"/>
    <lineage>
        <taxon>Eukaryota</taxon>
        <taxon>Fungi</taxon>
        <taxon>Dikarya</taxon>
        <taxon>Ascomycota</taxon>
        <taxon>Taphrinomycotina</taxon>
        <taxon>Pneumocystomycetes</taxon>
        <taxon>Pneumocystaceae</taxon>
        <taxon>Pneumocystis</taxon>
    </lineage>
</organism>
<name>L0PFD2_PNEJI</name>
<evidence type="ECO:0000313" key="2">
    <source>
        <dbReference type="Proteomes" id="UP000010422"/>
    </source>
</evidence>
<accession>L0PFD2</accession>
<dbReference type="InParanoid" id="L0PFD2"/>
<sequence>MAVSSIIRIFYKTGKIRNWMVIEIKCKDFDFFEKTLFERNSWPKDTRKNKIIRLKEIEKWMII</sequence>
<dbReference type="Proteomes" id="UP000010422">
    <property type="component" value="Unassembled WGS sequence"/>
</dbReference>
<protein>
    <submittedName>
        <fullName evidence="1">Uncharacterized protein</fullName>
    </submittedName>
</protein>